<evidence type="ECO:0000256" key="1">
    <source>
        <dbReference type="SAM" id="SignalP"/>
    </source>
</evidence>
<feature type="chain" id="PRO_5021889187" evidence="1">
    <location>
        <begin position="27"/>
        <end position="175"/>
    </location>
</feature>
<reference evidence="2 3" key="1">
    <citation type="submission" date="2019-07" db="EMBL/GenBank/DDBJ databases">
        <title>The pathways for chlorine oxyanion respiration interact through the shared metabolite chlorate.</title>
        <authorList>
            <person name="Barnum T.P."/>
            <person name="Cheng Y."/>
            <person name="Hill K.A."/>
            <person name="Lucas L.N."/>
            <person name="Carlson H.K."/>
            <person name="Coates J.D."/>
        </authorList>
    </citation>
    <scope>NUCLEOTIDE SEQUENCE [LARGE SCALE GENOMIC DNA]</scope>
    <source>
        <strain evidence="2 3">BK-1</strain>
    </source>
</reference>
<proteinExistence type="predicted"/>
<keyword evidence="3" id="KW-1185">Reference proteome</keyword>
<protein>
    <submittedName>
        <fullName evidence="2">Invasion associated locus B family protein</fullName>
    </submittedName>
</protein>
<sequence length="175" mass="18924">MNMLQRGYAILVLVLVALLLPFPIMAEGETAEQGKIENFDNWGRRCDTPKEGGDDVCFLFQQLNIKENNQVILFITVGYPPKGTSPVMVFTTPLGVALEAGVQMQIGESGQMTKAIYKICVANGCRASLLLDEATLEAMETGETMFVAFGNAQGKGIKLAVSLKGFKAANDSLKK</sequence>
<organism evidence="2 3">
    <name type="scientific">Sedimenticola selenatireducens</name>
    <dbReference type="NCBI Taxonomy" id="191960"/>
    <lineage>
        <taxon>Bacteria</taxon>
        <taxon>Pseudomonadati</taxon>
        <taxon>Pseudomonadota</taxon>
        <taxon>Gammaproteobacteria</taxon>
        <taxon>Chromatiales</taxon>
        <taxon>Sedimenticolaceae</taxon>
        <taxon>Sedimenticola</taxon>
    </lineage>
</organism>
<accession>A0A557SH25</accession>
<name>A0A557SH25_9GAMM</name>
<keyword evidence="1" id="KW-0732">Signal</keyword>
<comment type="caution">
    <text evidence="2">The sequence shown here is derived from an EMBL/GenBank/DDBJ whole genome shotgun (WGS) entry which is preliminary data.</text>
</comment>
<evidence type="ECO:0000313" key="2">
    <source>
        <dbReference type="EMBL" id="TVO76709.1"/>
    </source>
</evidence>
<dbReference type="InterPro" id="IPR038696">
    <property type="entry name" value="IalB_sf"/>
</dbReference>
<dbReference type="Proteomes" id="UP000316649">
    <property type="component" value="Unassembled WGS sequence"/>
</dbReference>
<evidence type="ECO:0000313" key="3">
    <source>
        <dbReference type="Proteomes" id="UP000316649"/>
    </source>
</evidence>
<dbReference type="EMBL" id="VMNH01000005">
    <property type="protein sequence ID" value="TVO76709.1"/>
    <property type="molecule type" value="Genomic_DNA"/>
</dbReference>
<dbReference type="Pfam" id="PF06776">
    <property type="entry name" value="IalB"/>
    <property type="match status" value="1"/>
</dbReference>
<dbReference type="OrthoDB" id="7057139at2"/>
<gene>
    <name evidence="2" type="ORF">FHP88_04605</name>
</gene>
<dbReference type="Gene3D" id="2.60.40.1880">
    <property type="entry name" value="Invasion associated locus B (IalB) protein"/>
    <property type="match status" value="1"/>
</dbReference>
<dbReference type="InterPro" id="IPR010642">
    <property type="entry name" value="Invasion_prot_B"/>
</dbReference>
<feature type="signal peptide" evidence="1">
    <location>
        <begin position="1"/>
        <end position="26"/>
    </location>
</feature>
<dbReference type="AlphaFoldDB" id="A0A557SH25"/>